<proteinExistence type="predicted"/>
<dbReference type="Proteomes" id="UP000501690">
    <property type="component" value="Linkage Group LG7"/>
</dbReference>
<dbReference type="AlphaFoldDB" id="A0A4D6MFF1"/>
<evidence type="ECO:0000313" key="2">
    <source>
        <dbReference type="EMBL" id="QCD99523.1"/>
    </source>
</evidence>
<dbReference type="EMBL" id="CP039351">
    <property type="protein sequence ID" value="QCD99523.1"/>
    <property type="molecule type" value="Genomic_DNA"/>
</dbReference>
<evidence type="ECO:0000313" key="3">
    <source>
        <dbReference type="Proteomes" id="UP000501690"/>
    </source>
</evidence>
<feature type="compositionally biased region" description="Low complexity" evidence="1">
    <location>
        <begin position="80"/>
        <end position="91"/>
    </location>
</feature>
<organism evidence="2 3">
    <name type="scientific">Vigna unguiculata</name>
    <name type="common">Cowpea</name>
    <dbReference type="NCBI Taxonomy" id="3917"/>
    <lineage>
        <taxon>Eukaryota</taxon>
        <taxon>Viridiplantae</taxon>
        <taxon>Streptophyta</taxon>
        <taxon>Embryophyta</taxon>
        <taxon>Tracheophyta</taxon>
        <taxon>Spermatophyta</taxon>
        <taxon>Magnoliopsida</taxon>
        <taxon>eudicotyledons</taxon>
        <taxon>Gunneridae</taxon>
        <taxon>Pentapetalae</taxon>
        <taxon>rosids</taxon>
        <taxon>fabids</taxon>
        <taxon>Fabales</taxon>
        <taxon>Fabaceae</taxon>
        <taxon>Papilionoideae</taxon>
        <taxon>50 kb inversion clade</taxon>
        <taxon>NPAAA clade</taxon>
        <taxon>indigoferoid/millettioid clade</taxon>
        <taxon>Phaseoleae</taxon>
        <taxon>Vigna</taxon>
    </lineage>
</organism>
<accession>A0A4D6MFF1</accession>
<keyword evidence="3" id="KW-1185">Reference proteome</keyword>
<sequence length="99" mass="10600">MNYQSYKLPPQRLYHFNTHGNARFPPTAAPSSNTEPTPPSSMHSATAAAPETCDHDAAFKPPMQCTNNTPPSATQSNNHVAGAAPVRAVARNSRHCTSN</sequence>
<protein>
    <submittedName>
        <fullName evidence="2">Uncharacterized protein</fullName>
    </submittedName>
</protein>
<feature type="region of interest" description="Disordered" evidence="1">
    <location>
        <begin position="16"/>
        <end position="99"/>
    </location>
</feature>
<name>A0A4D6MFF1_VIGUN</name>
<evidence type="ECO:0000256" key="1">
    <source>
        <dbReference type="SAM" id="MobiDB-lite"/>
    </source>
</evidence>
<gene>
    <name evidence="2" type="ORF">DEO72_LG7g805</name>
</gene>
<feature type="compositionally biased region" description="Low complexity" evidence="1">
    <location>
        <begin position="25"/>
        <end position="35"/>
    </location>
</feature>
<feature type="compositionally biased region" description="Polar residues" evidence="1">
    <location>
        <begin position="64"/>
        <end position="79"/>
    </location>
</feature>
<reference evidence="2 3" key="1">
    <citation type="submission" date="2019-04" db="EMBL/GenBank/DDBJ databases">
        <title>An improved genome assembly and genetic linkage map for asparagus bean, Vigna unguiculata ssp. sesquipedialis.</title>
        <authorList>
            <person name="Xia Q."/>
            <person name="Zhang R."/>
            <person name="Dong Y."/>
        </authorList>
    </citation>
    <scope>NUCLEOTIDE SEQUENCE [LARGE SCALE GENOMIC DNA]</scope>
    <source>
        <tissue evidence="2">Leaf</tissue>
    </source>
</reference>